<reference evidence="2 3" key="1">
    <citation type="journal article" date="2021" name="BMC Biol.">
        <title>Horizontally acquired antibacterial genes associated with adaptive radiation of ladybird beetles.</title>
        <authorList>
            <person name="Li H.S."/>
            <person name="Tang X.F."/>
            <person name="Huang Y.H."/>
            <person name="Xu Z.Y."/>
            <person name="Chen M.L."/>
            <person name="Du X.Y."/>
            <person name="Qiu B.Y."/>
            <person name="Chen P.T."/>
            <person name="Zhang W."/>
            <person name="Slipinski A."/>
            <person name="Escalona H.E."/>
            <person name="Waterhouse R.M."/>
            <person name="Zwick A."/>
            <person name="Pang H."/>
        </authorList>
    </citation>
    <scope>NUCLEOTIDE SEQUENCE [LARGE SCALE GENOMIC DNA]</scope>
    <source>
        <strain evidence="2">SYSU2018</strain>
    </source>
</reference>
<comment type="caution">
    <text evidence="2">The sequence shown here is derived from an EMBL/GenBank/DDBJ whole genome shotgun (WGS) entry which is preliminary data.</text>
</comment>
<gene>
    <name evidence="2" type="ORF">HHI36_015344</name>
</gene>
<evidence type="ECO:0000256" key="1">
    <source>
        <dbReference type="SAM" id="MobiDB-lite"/>
    </source>
</evidence>
<protein>
    <submittedName>
        <fullName evidence="2">Uncharacterized protein</fullName>
    </submittedName>
</protein>
<evidence type="ECO:0000313" key="3">
    <source>
        <dbReference type="Proteomes" id="UP001516400"/>
    </source>
</evidence>
<sequence length="104" mass="11330">MLCINNTNSMCYRSSACASRSNLKVNVAAVREVPEAEHGFGCNPVRRSVAWEGRRQDGEMTSGGSQGESGCSSPKTTPRGRGKRSPTSRTGWILAHEEEEEVWA</sequence>
<proteinExistence type="predicted"/>
<dbReference type="EMBL" id="JABFTP020000062">
    <property type="protein sequence ID" value="KAL3273917.1"/>
    <property type="molecule type" value="Genomic_DNA"/>
</dbReference>
<organism evidence="2 3">
    <name type="scientific">Cryptolaemus montrouzieri</name>
    <dbReference type="NCBI Taxonomy" id="559131"/>
    <lineage>
        <taxon>Eukaryota</taxon>
        <taxon>Metazoa</taxon>
        <taxon>Ecdysozoa</taxon>
        <taxon>Arthropoda</taxon>
        <taxon>Hexapoda</taxon>
        <taxon>Insecta</taxon>
        <taxon>Pterygota</taxon>
        <taxon>Neoptera</taxon>
        <taxon>Endopterygota</taxon>
        <taxon>Coleoptera</taxon>
        <taxon>Polyphaga</taxon>
        <taxon>Cucujiformia</taxon>
        <taxon>Coccinelloidea</taxon>
        <taxon>Coccinellidae</taxon>
        <taxon>Scymninae</taxon>
        <taxon>Scymnini</taxon>
        <taxon>Cryptolaemus</taxon>
    </lineage>
</organism>
<dbReference type="AlphaFoldDB" id="A0ABD2N5J1"/>
<evidence type="ECO:0000313" key="2">
    <source>
        <dbReference type="EMBL" id="KAL3273917.1"/>
    </source>
</evidence>
<feature type="region of interest" description="Disordered" evidence="1">
    <location>
        <begin position="51"/>
        <end position="104"/>
    </location>
</feature>
<name>A0ABD2N5J1_9CUCU</name>
<keyword evidence="3" id="KW-1185">Reference proteome</keyword>
<accession>A0ABD2N5J1</accession>
<dbReference type="Proteomes" id="UP001516400">
    <property type="component" value="Unassembled WGS sequence"/>
</dbReference>